<evidence type="ECO:0000256" key="5">
    <source>
        <dbReference type="SAM" id="MobiDB-lite"/>
    </source>
</evidence>
<sequence length="420" mass="47189">MSAMETDSDNANFGDGESENATPRGRNDQDAPSPTCCPICLKTTELSKCQGCDEMVYCSKACQRKDWPVHKFLCKKLPVFQATARPKNHFRAIFFPANDVGAGERLSGAEAPKPEFVWYMNDKCRHCSAHSSGGFGGFKYDQALMGHRQQVSTQKLEVLASFIIDDKPRNSCIEAVVGNRLLMRPWPLPGWRGNVVVVSRTGDVTMRDFRAIVDYFQCFHNNRGLVDPSRYVGQTFVGVLIVPEAQIGNPSVEPKVQEIHLTEDMKSYKLEHRADFFDGLLPIYVLSFFEKNTWLGVQSGEQIDYNRGSFLLTVSSAIDLLGKVILPAEPLPMGALIYLRKDGKPLLKHHYEALSEFVFRQAAQAAGAKGLSEREMAIRGECEATREDLEKLLTKNKFRQFWNAYCKSKRLEATPCPLDV</sequence>
<proteinExistence type="predicted"/>
<dbReference type="AlphaFoldDB" id="A0A423W969"/>
<evidence type="ECO:0000259" key="6">
    <source>
        <dbReference type="PROSITE" id="PS50865"/>
    </source>
</evidence>
<dbReference type="STRING" id="356882.A0A423W969"/>
<accession>A0A423W969</accession>
<dbReference type="Gene3D" id="6.10.140.2220">
    <property type="match status" value="1"/>
</dbReference>
<reference evidence="7 8" key="1">
    <citation type="submission" date="2015-09" db="EMBL/GenBank/DDBJ databases">
        <title>Host preference determinants of Valsa canker pathogens revealed by comparative genomics.</title>
        <authorList>
            <person name="Yin Z."/>
            <person name="Huang L."/>
        </authorList>
    </citation>
    <scope>NUCLEOTIDE SEQUENCE [LARGE SCALE GENOMIC DNA]</scope>
    <source>
        <strain evidence="7 8">03-1</strain>
    </source>
</reference>
<protein>
    <recommendedName>
        <fullName evidence="6">MYND-type domain-containing protein</fullName>
    </recommendedName>
</protein>
<gene>
    <name evidence="7" type="ORF">VMCG_06226</name>
</gene>
<feature type="domain" description="MYND-type" evidence="6">
    <location>
        <begin position="37"/>
        <end position="74"/>
    </location>
</feature>
<evidence type="ECO:0000256" key="1">
    <source>
        <dbReference type="ARBA" id="ARBA00022723"/>
    </source>
</evidence>
<dbReference type="PROSITE" id="PS50865">
    <property type="entry name" value="ZF_MYND_2"/>
    <property type="match status" value="1"/>
</dbReference>
<dbReference type="OrthoDB" id="437457at2759"/>
<dbReference type="EMBL" id="LKEA01000022">
    <property type="protein sequence ID" value="ROV99885.1"/>
    <property type="molecule type" value="Genomic_DNA"/>
</dbReference>
<evidence type="ECO:0000313" key="7">
    <source>
        <dbReference type="EMBL" id="ROV99885.1"/>
    </source>
</evidence>
<keyword evidence="1" id="KW-0479">Metal-binding</keyword>
<keyword evidence="3" id="KW-0862">Zinc</keyword>
<dbReference type="InterPro" id="IPR002893">
    <property type="entry name" value="Znf_MYND"/>
</dbReference>
<comment type="caution">
    <text evidence="7">The sequence shown here is derived from an EMBL/GenBank/DDBJ whole genome shotgun (WGS) entry which is preliminary data.</text>
</comment>
<evidence type="ECO:0000313" key="8">
    <source>
        <dbReference type="Proteomes" id="UP000283895"/>
    </source>
</evidence>
<evidence type="ECO:0000256" key="2">
    <source>
        <dbReference type="ARBA" id="ARBA00022771"/>
    </source>
</evidence>
<keyword evidence="8" id="KW-1185">Reference proteome</keyword>
<keyword evidence="2 4" id="KW-0863">Zinc-finger</keyword>
<dbReference type="SUPFAM" id="SSF144232">
    <property type="entry name" value="HIT/MYND zinc finger-like"/>
    <property type="match status" value="1"/>
</dbReference>
<evidence type="ECO:0000256" key="3">
    <source>
        <dbReference type="ARBA" id="ARBA00022833"/>
    </source>
</evidence>
<dbReference type="GO" id="GO:0008270">
    <property type="term" value="F:zinc ion binding"/>
    <property type="evidence" value="ECO:0007669"/>
    <property type="project" value="UniProtKB-KW"/>
</dbReference>
<dbReference type="Proteomes" id="UP000283895">
    <property type="component" value="Unassembled WGS sequence"/>
</dbReference>
<feature type="region of interest" description="Disordered" evidence="5">
    <location>
        <begin position="1"/>
        <end position="33"/>
    </location>
</feature>
<dbReference type="Pfam" id="PF01753">
    <property type="entry name" value="zf-MYND"/>
    <property type="match status" value="1"/>
</dbReference>
<organism evidence="7 8">
    <name type="scientific">Cytospora schulzeri</name>
    <dbReference type="NCBI Taxonomy" id="448051"/>
    <lineage>
        <taxon>Eukaryota</taxon>
        <taxon>Fungi</taxon>
        <taxon>Dikarya</taxon>
        <taxon>Ascomycota</taxon>
        <taxon>Pezizomycotina</taxon>
        <taxon>Sordariomycetes</taxon>
        <taxon>Sordariomycetidae</taxon>
        <taxon>Diaporthales</taxon>
        <taxon>Cytosporaceae</taxon>
        <taxon>Cytospora</taxon>
    </lineage>
</organism>
<name>A0A423W969_9PEZI</name>
<evidence type="ECO:0000256" key="4">
    <source>
        <dbReference type="PROSITE-ProRule" id="PRU00134"/>
    </source>
</evidence>